<name>A0ABW2B9G2_9RHOB</name>
<evidence type="ECO:0000313" key="2">
    <source>
        <dbReference type="EMBL" id="MFC6761423.1"/>
    </source>
</evidence>
<gene>
    <name evidence="2" type="ORF">ACFQFQ_21415</name>
</gene>
<evidence type="ECO:0000313" key="3">
    <source>
        <dbReference type="Proteomes" id="UP001596353"/>
    </source>
</evidence>
<dbReference type="Gene3D" id="3.40.630.30">
    <property type="match status" value="1"/>
</dbReference>
<organism evidence="2 3">
    <name type="scientific">Sulfitobacter porphyrae</name>
    <dbReference type="NCBI Taxonomy" id="1246864"/>
    <lineage>
        <taxon>Bacteria</taxon>
        <taxon>Pseudomonadati</taxon>
        <taxon>Pseudomonadota</taxon>
        <taxon>Alphaproteobacteria</taxon>
        <taxon>Rhodobacterales</taxon>
        <taxon>Roseobacteraceae</taxon>
        <taxon>Sulfitobacter</taxon>
    </lineage>
</organism>
<keyword evidence="3" id="KW-1185">Reference proteome</keyword>
<dbReference type="InterPro" id="IPR000182">
    <property type="entry name" value="GNAT_dom"/>
</dbReference>
<reference evidence="3" key="1">
    <citation type="journal article" date="2019" name="Int. J. Syst. Evol. Microbiol.">
        <title>The Global Catalogue of Microorganisms (GCM) 10K type strain sequencing project: providing services to taxonomists for standard genome sequencing and annotation.</title>
        <authorList>
            <consortium name="The Broad Institute Genomics Platform"/>
            <consortium name="The Broad Institute Genome Sequencing Center for Infectious Disease"/>
            <person name="Wu L."/>
            <person name="Ma J."/>
        </authorList>
    </citation>
    <scope>NUCLEOTIDE SEQUENCE [LARGE SCALE GENOMIC DNA]</scope>
    <source>
        <strain evidence="3">CCUG 66188</strain>
    </source>
</reference>
<dbReference type="Proteomes" id="UP001596353">
    <property type="component" value="Unassembled WGS sequence"/>
</dbReference>
<dbReference type="InterPro" id="IPR016181">
    <property type="entry name" value="Acyl_CoA_acyltransferase"/>
</dbReference>
<evidence type="ECO:0000259" key="1">
    <source>
        <dbReference type="Pfam" id="PF13302"/>
    </source>
</evidence>
<sequence>MPIADILTPARFLVREFAEHDRNAFIACHLDPAFLLFHLERERGAEHASHVFDLFLAWQGDAPRQNHQYAIAPRDVPDGYVGNVGIRAQGLEPGQAELGIELIPSWWGKRAATEIMEVVLPWAARTLRVESASSTCGA</sequence>
<proteinExistence type="predicted"/>
<dbReference type="EMBL" id="JBHSWG010000003">
    <property type="protein sequence ID" value="MFC6761423.1"/>
    <property type="molecule type" value="Genomic_DNA"/>
</dbReference>
<dbReference type="SUPFAM" id="SSF55729">
    <property type="entry name" value="Acyl-CoA N-acyltransferases (Nat)"/>
    <property type="match status" value="1"/>
</dbReference>
<comment type="caution">
    <text evidence="2">The sequence shown here is derived from an EMBL/GenBank/DDBJ whole genome shotgun (WGS) entry which is preliminary data.</text>
</comment>
<feature type="domain" description="N-acetyltransferase" evidence="1">
    <location>
        <begin position="11"/>
        <end position="136"/>
    </location>
</feature>
<dbReference type="Pfam" id="PF13302">
    <property type="entry name" value="Acetyltransf_3"/>
    <property type="match status" value="1"/>
</dbReference>
<accession>A0ABW2B9G2</accession>
<protein>
    <submittedName>
        <fullName evidence="2">GNAT family N-acetyltransferase</fullName>
    </submittedName>
</protein>